<feature type="domain" description="Flagellar motor switch protein FliG C-terminal" evidence="1">
    <location>
        <begin position="64"/>
        <end position="149"/>
    </location>
</feature>
<reference evidence="2 3" key="1">
    <citation type="submission" date="2020-08" db="EMBL/GenBank/DDBJ databases">
        <title>Oceanospirillum sp. nov. isolated from marine sediment.</title>
        <authorList>
            <person name="Ji X."/>
        </authorList>
    </citation>
    <scope>NUCLEOTIDE SEQUENCE [LARGE SCALE GENOMIC DNA]</scope>
    <source>
        <strain evidence="2 3">D5</strain>
    </source>
</reference>
<accession>A0A839IJW1</accession>
<dbReference type="EMBL" id="JACJFM010000001">
    <property type="protein sequence ID" value="MBB1485218.1"/>
    <property type="molecule type" value="Genomic_DNA"/>
</dbReference>
<dbReference type="Pfam" id="PF01706">
    <property type="entry name" value="FliG_C"/>
    <property type="match status" value="1"/>
</dbReference>
<sequence>MSFNVRKVGEHHFRLEKEFFSTQLDLVDSVRLMSKLDEQLGMNPPLSQGQPNFLALYRKLLLVLTHMDQRSMQHLMHLASRDLLVNILRTVKASKLENRLMTYITKRNRQAIESDVLYDQQIKPGDALQAYSDFFALVEQLIDEGQITLVDPNGDYY</sequence>
<name>A0A839IJW1_9GAMM</name>
<evidence type="ECO:0000313" key="2">
    <source>
        <dbReference type="EMBL" id="MBB1485218.1"/>
    </source>
</evidence>
<protein>
    <recommendedName>
        <fullName evidence="1">Flagellar motor switch protein FliG C-terminal domain-containing protein</fullName>
    </recommendedName>
</protein>
<dbReference type="Proteomes" id="UP000565262">
    <property type="component" value="Unassembled WGS sequence"/>
</dbReference>
<dbReference type="RefSeq" id="WP_182806990.1">
    <property type="nucleotide sequence ID" value="NZ_JACJFM010000001.1"/>
</dbReference>
<gene>
    <name evidence="2" type="ORF">H4O21_01105</name>
</gene>
<dbReference type="Gene3D" id="1.10.220.30">
    <property type="match status" value="1"/>
</dbReference>
<proteinExistence type="predicted"/>
<organism evidence="2 3">
    <name type="scientific">Oceanospirillum sediminis</name>
    <dbReference type="NCBI Taxonomy" id="2760088"/>
    <lineage>
        <taxon>Bacteria</taxon>
        <taxon>Pseudomonadati</taxon>
        <taxon>Pseudomonadota</taxon>
        <taxon>Gammaproteobacteria</taxon>
        <taxon>Oceanospirillales</taxon>
        <taxon>Oceanospirillaceae</taxon>
        <taxon>Oceanospirillum</taxon>
    </lineage>
</organism>
<dbReference type="SUPFAM" id="SSF48029">
    <property type="entry name" value="FliG"/>
    <property type="match status" value="1"/>
</dbReference>
<dbReference type="InterPro" id="IPR023087">
    <property type="entry name" value="Flg_Motor_Flig_C"/>
</dbReference>
<dbReference type="InterPro" id="IPR011002">
    <property type="entry name" value="FliG_a-hlx"/>
</dbReference>
<keyword evidence="3" id="KW-1185">Reference proteome</keyword>
<evidence type="ECO:0000313" key="3">
    <source>
        <dbReference type="Proteomes" id="UP000565262"/>
    </source>
</evidence>
<evidence type="ECO:0000259" key="1">
    <source>
        <dbReference type="Pfam" id="PF01706"/>
    </source>
</evidence>
<dbReference type="AlphaFoldDB" id="A0A839IJW1"/>
<comment type="caution">
    <text evidence="2">The sequence shown here is derived from an EMBL/GenBank/DDBJ whole genome shotgun (WGS) entry which is preliminary data.</text>
</comment>